<evidence type="ECO:0000259" key="1">
    <source>
        <dbReference type="Pfam" id="PF07693"/>
    </source>
</evidence>
<reference evidence="2 3" key="1">
    <citation type="submission" date="2018-08" db="EMBL/GenBank/DDBJ databases">
        <title>A genome reference for cultivated species of the human gut microbiota.</title>
        <authorList>
            <person name="Zou Y."/>
            <person name="Xue W."/>
            <person name="Luo G."/>
        </authorList>
    </citation>
    <scope>NUCLEOTIDE SEQUENCE [LARGE SCALE GENOMIC DNA]</scope>
    <source>
        <strain evidence="2 3">AM30-13AC</strain>
    </source>
</reference>
<dbReference type="AlphaFoldDB" id="A0A414HY39"/>
<dbReference type="SUPFAM" id="SSF52540">
    <property type="entry name" value="P-loop containing nucleoside triphosphate hydrolases"/>
    <property type="match status" value="1"/>
</dbReference>
<dbReference type="PANTHER" id="PTHR22674:SF6">
    <property type="entry name" value="NTPASE KAP FAMILY P-LOOP DOMAIN-CONTAINING PROTEIN 1"/>
    <property type="match status" value="1"/>
</dbReference>
<protein>
    <recommendedName>
        <fullName evidence="1">KAP NTPase domain-containing protein</fullName>
    </recommendedName>
</protein>
<dbReference type="EMBL" id="QSJS01000010">
    <property type="protein sequence ID" value="RHD94061.1"/>
    <property type="molecule type" value="Genomic_DNA"/>
</dbReference>
<organism evidence="2 3">
    <name type="scientific">Agathobacter rectalis</name>
    <dbReference type="NCBI Taxonomy" id="39491"/>
    <lineage>
        <taxon>Bacteria</taxon>
        <taxon>Bacillati</taxon>
        <taxon>Bacillota</taxon>
        <taxon>Clostridia</taxon>
        <taxon>Lachnospirales</taxon>
        <taxon>Lachnospiraceae</taxon>
        <taxon>Agathobacter</taxon>
    </lineage>
</organism>
<evidence type="ECO:0000313" key="2">
    <source>
        <dbReference type="EMBL" id="RHD94061.1"/>
    </source>
</evidence>
<name>A0A414HY39_9FIRM</name>
<feature type="domain" description="KAP NTPase" evidence="1">
    <location>
        <begin position="22"/>
        <end position="386"/>
    </location>
</feature>
<dbReference type="InterPro" id="IPR052754">
    <property type="entry name" value="NTPase_KAP_P-loop"/>
</dbReference>
<gene>
    <name evidence="2" type="ORF">DW775_09160</name>
</gene>
<dbReference type="Pfam" id="PF07693">
    <property type="entry name" value="KAP_NTPase"/>
    <property type="match status" value="1"/>
</dbReference>
<dbReference type="Proteomes" id="UP000284835">
    <property type="component" value="Unassembled WGS sequence"/>
</dbReference>
<dbReference type="InterPro" id="IPR011646">
    <property type="entry name" value="KAP_P-loop"/>
</dbReference>
<dbReference type="PANTHER" id="PTHR22674">
    <property type="entry name" value="NTPASE, KAP FAMILY P-LOOP DOMAIN-CONTAINING 1"/>
    <property type="match status" value="1"/>
</dbReference>
<accession>A0A414HY39</accession>
<comment type="caution">
    <text evidence="2">The sequence shown here is derived from an EMBL/GenBank/DDBJ whole genome shotgun (WGS) entry which is preliminary data.</text>
</comment>
<evidence type="ECO:0000313" key="3">
    <source>
        <dbReference type="Proteomes" id="UP000284835"/>
    </source>
</evidence>
<sequence>MKKQGRIFMWLDNASDIDILFYEPYARIIADIAKNEKYNPLTIGVFGLWGAGKSTLLKLINEKLESQEETICVTINAWMFESYDDAKMAIIEALLLELKEKFPDDAKKKFGKLIKRVDWFKLGTKAVSTLAPVVASVAMGNPLPMLLNVTGNAEEIGNTVKSAANSIQSLKDEYWKEGDVSNDESTINNIRKFRGEFSDALKNDDIKNVVVMIDDLDRCRPERIIEILEVIKLFLSVDRTTFIIAADENVIKYSIREKYPPMNGFDVELDKEYIEKIIQLPIYIPELSAKDIQNYLLLLVTQSYLEQESFKQLIDKIFEEKRTISGDVITLEEINKLIDELGLNWQDGGKPVFNETAKIIDEIREIVASTLKGNPRQAKRFLNTFITKRQLAKIYYGDEIDISILAKLLVLQKLDNDLFIQLNEWNKEFDTENVKFKEMRMAVAQGTTVEQEPWATPQIKKWLDCKPIELEKYPLERYFYLTRENLKNSNIDQSGFSSNTKDILVRIGNAQSGGQMTAIINAAKELSSVEIGDVFKVVIPKIEKGDLKFFVIRDLFINFERFKGKISEALLKSNSKIKVGDIPVLRAMYQNDSERLEETLQKMIEKGTLSQKMLDDIKAQQKKG</sequence>
<dbReference type="Gene3D" id="3.40.50.300">
    <property type="entry name" value="P-loop containing nucleotide triphosphate hydrolases"/>
    <property type="match status" value="1"/>
</dbReference>
<proteinExistence type="predicted"/>
<dbReference type="InterPro" id="IPR027417">
    <property type="entry name" value="P-loop_NTPase"/>
</dbReference>